<keyword evidence="2" id="KW-1003">Cell membrane</keyword>
<dbReference type="AlphaFoldDB" id="A0A9X2KX08"/>
<dbReference type="Pfam" id="PF00884">
    <property type="entry name" value="Sulfatase"/>
    <property type="match status" value="1"/>
</dbReference>
<keyword evidence="4 6" id="KW-1133">Transmembrane helix</keyword>
<evidence type="ECO:0000313" key="9">
    <source>
        <dbReference type="Proteomes" id="UP001139319"/>
    </source>
</evidence>
<evidence type="ECO:0000256" key="1">
    <source>
        <dbReference type="ARBA" id="ARBA00004651"/>
    </source>
</evidence>
<evidence type="ECO:0000313" key="8">
    <source>
        <dbReference type="EMBL" id="MCP8900165.1"/>
    </source>
</evidence>
<reference evidence="8" key="1">
    <citation type="submission" date="2022-05" db="EMBL/GenBank/DDBJ databases">
        <authorList>
            <person name="Sun H.-N."/>
        </authorList>
    </citation>
    <scope>NUCLEOTIDE SEQUENCE</scope>
    <source>
        <strain evidence="8">HB14</strain>
    </source>
</reference>
<dbReference type="PANTHER" id="PTHR47371">
    <property type="entry name" value="LIPOTEICHOIC ACID SYNTHASE"/>
    <property type="match status" value="1"/>
</dbReference>
<comment type="caution">
    <text evidence="8">The sequence shown here is derived from an EMBL/GenBank/DDBJ whole genome shotgun (WGS) entry which is preliminary data.</text>
</comment>
<dbReference type="PANTHER" id="PTHR47371:SF3">
    <property type="entry name" value="PHOSPHOGLYCEROL TRANSFERASE I"/>
    <property type="match status" value="1"/>
</dbReference>
<feature type="domain" description="Sulfatase N-terminal" evidence="7">
    <location>
        <begin position="225"/>
        <end position="483"/>
    </location>
</feature>
<dbReference type="InterPro" id="IPR000917">
    <property type="entry name" value="Sulfatase_N"/>
</dbReference>
<dbReference type="InterPro" id="IPR017850">
    <property type="entry name" value="Alkaline_phosphatase_core_sf"/>
</dbReference>
<dbReference type="InterPro" id="IPR050448">
    <property type="entry name" value="OpgB/LTA_synthase_biosynth"/>
</dbReference>
<evidence type="ECO:0000256" key="2">
    <source>
        <dbReference type="ARBA" id="ARBA00022475"/>
    </source>
</evidence>
<dbReference type="EMBL" id="JAMFTH010000004">
    <property type="protein sequence ID" value="MCP8900165.1"/>
    <property type="molecule type" value="Genomic_DNA"/>
</dbReference>
<dbReference type="CDD" id="cd16015">
    <property type="entry name" value="LTA_synthase"/>
    <property type="match status" value="1"/>
</dbReference>
<evidence type="ECO:0000256" key="5">
    <source>
        <dbReference type="ARBA" id="ARBA00023136"/>
    </source>
</evidence>
<evidence type="ECO:0000256" key="4">
    <source>
        <dbReference type="ARBA" id="ARBA00022989"/>
    </source>
</evidence>
<accession>A0A9X2KX08</accession>
<dbReference type="SUPFAM" id="SSF53649">
    <property type="entry name" value="Alkaline phosphatase-like"/>
    <property type="match status" value="1"/>
</dbReference>
<feature type="transmembrane region" description="Helical" evidence="6">
    <location>
        <begin position="110"/>
        <end position="127"/>
    </location>
</feature>
<feature type="transmembrane region" description="Helical" evidence="6">
    <location>
        <begin position="33"/>
        <end position="52"/>
    </location>
</feature>
<comment type="subcellular location">
    <subcellularLocation>
        <location evidence="1">Cell membrane</location>
        <topology evidence="1">Multi-pass membrane protein</topology>
    </subcellularLocation>
</comment>
<dbReference type="RefSeq" id="WP_253968459.1">
    <property type="nucleotide sequence ID" value="NZ_JAMFTH010000004.1"/>
</dbReference>
<evidence type="ECO:0000259" key="7">
    <source>
        <dbReference type="Pfam" id="PF00884"/>
    </source>
</evidence>
<protein>
    <submittedName>
        <fullName evidence="8">LTA synthase family protein</fullName>
    </submittedName>
</protein>
<feature type="transmembrane region" description="Helical" evidence="6">
    <location>
        <begin position="134"/>
        <end position="151"/>
    </location>
</feature>
<evidence type="ECO:0000256" key="3">
    <source>
        <dbReference type="ARBA" id="ARBA00022692"/>
    </source>
</evidence>
<sequence length="558" mass="62381">MSKHIIRALSAIAFIYLLGLALDHHLKIFDTPVKQLANLLPAIAALGLFYGLTRRLWTSAALTAGTLGLIFAAHHLKIEHLHQSLKFADTFLAWQTVTNWNLLSLYAPTWLIPVIAIGITFIVAIAYWEKADRWLIGAPILVAALLCFIGISHKQYSPNSLYGPHAHGAKPWDTQSKTQAQGLLAAITSGARSAQIHLPEVDRQTLDSFLAKSPPRTPITNEAKPDIVVWLAESFFDPGILHDIKTCEYLPEYCSLLNESLHTSLEVPTFGGNTTRTEFEVLTSTPFHALGTKDYPYVSVVHHNMSSIVWSLKALGYQTTAIHPNHASMWQRDRAMPLLGFDKFISRADFDKPELDGVWVSDAELLRRIQTTLAASDTPQLVFAISMEGHGPFPKREVVDLQRRDAVKVPEGTNTKAATQWREYIYHAQNAGRAVHHLKSAIEQKEQPTLVVFFGDHLPNLKHLFKQRTFKNGKPAWQQKTPALAFANYPLNVSWLPKATYELGVWSLALAGLVEHTKYHYLAHAIELSQQEESNDELAPVIEALQIDNLYTTIEASP</sequence>
<gene>
    <name evidence="8" type="ORF">M6D89_12725</name>
</gene>
<dbReference type="Gene3D" id="3.40.720.10">
    <property type="entry name" value="Alkaline Phosphatase, subunit A"/>
    <property type="match status" value="1"/>
</dbReference>
<dbReference type="Proteomes" id="UP001139319">
    <property type="component" value="Unassembled WGS sequence"/>
</dbReference>
<reference evidence="8" key="2">
    <citation type="submission" date="2023-01" db="EMBL/GenBank/DDBJ databases">
        <title>Gilvimarinus xylanilyticus HB14 isolated from Caulerpa lentillifera aquaculture base in Hainan, China.</title>
        <authorList>
            <person name="Zhang Y.-J."/>
        </authorList>
    </citation>
    <scope>NUCLEOTIDE SEQUENCE</scope>
    <source>
        <strain evidence="8">HB14</strain>
    </source>
</reference>
<dbReference type="GO" id="GO:0005886">
    <property type="term" value="C:plasma membrane"/>
    <property type="evidence" value="ECO:0007669"/>
    <property type="project" value="UniProtKB-SubCell"/>
</dbReference>
<organism evidence="8 9">
    <name type="scientific">Gilvimarinus xylanilyticus</name>
    <dbReference type="NCBI Taxonomy" id="2944139"/>
    <lineage>
        <taxon>Bacteria</taxon>
        <taxon>Pseudomonadati</taxon>
        <taxon>Pseudomonadota</taxon>
        <taxon>Gammaproteobacteria</taxon>
        <taxon>Cellvibrionales</taxon>
        <taxon>Cellvibrionaceae</taxon>
        <taxon>Gilvimarinus</taxon>
    </lineage>
</organism>
<evidence type="ECO:0000256" key="6">
    <source>
        <dbReference type="SAM" id="Phobius"/>
    </source>
</evidence>
<proteinExistence type="predicted"/>
<keyword evidence="3 6" id="KW-0812">Transmembrane</keyword>
<keyword evidence="5 6" id="KW-0472">Membrane</keyword>
<keyword evidence="9" id="KW-1185">Reference proteome</keyword>
<name>A0A9X2KX08_9GAMM</name>
<feature type="transmembrane region" description="Helical" evidence="6">
    <location>
        <begin position="59"/>
        <end position="76"/>
    </location>
</feature>